<dbReference type="InterPro" id="IPR015797">
    <property type="entry name" value="NUDIX_hydrolase-like_dom_sf"/>
</dbReference>
<reference evidence="4" key="1">
    <citation type="journal article" date="2020" name="Appl. Environ. Microbiol.">
        <title>Medium-Chain Fatty Acid Synthesis by 'Candidatus Weimeria bifida' gen. nov., sp. nov., and 'Candidatus Pseudoramibacter fermentans' sp. nov.</title>
        <authorList>
            <person name="Scarborough M.J."/>
            <person name="Myers K.S."/>
            <person name="Donohue T.J."/>
            <person name="Noguera D.R."/>
        </authorList>
    </citation>
    <scope>NUCLEOTIDE SEQUENCE</scope>
    <source>
        <strain evidence="4">LCO1.1</strain>
    </source>
</reference>
<organism evidence="4 5">
    <name type="scientific">Candidatus Weimeria bifida</name>
    <dbReference type="NCBI Taxonomy" id="2599074"/>
    <lineage>
        <taxon>Bacteria</taxon>
        <taxon>Bacillati</taxon>
        <taxon>Bacillota</taxon>
        <taxon>Clostridia</taxon>
        <taxon>Lachnospirales</taxon>
        <taxon>Lachnospiraceae</taxon>
        <taxon>Candidatus Weimeria</taxon>
    </lineage>
</organism>
<dbReference type="CDD" id="cd03424">
    <property type="entry name" value="NUDIX_ADPRase_Nudt5_UGPPase_Nudt14"/>
    <property type="match status" value="1"/>
</dbReference>
<dbReference type="Proteomes" id="UP000460257">
    <property type="component" value="Unassembled WGS sequence"/>
</dbReference>
<dbReference type="PROSITE" id="PS51462">
    <property type="entry name" value="NUDIX"/>
    <property type="match status" value="1"/>
</dbReference>
<dbReference type="GO" id="GO:0016787">
    <property type="term" value="F:hydrolase activity"/>
    <property type="evidence" value="ECO:0007669"/>
    <property type="project" value="UniProtKB-KW"/>
</dbReference>
<keyword evidence="2 4" id="KW-0378">Hydrolase</keyword>
<comment type="caution">
    <text evidence="4">The sequence shown here is derived from an EMBL/GenBank/DDBJ whole genome shotgun (WGS) entry which is preliminary data.</text>
</comment>
<evidence type="ECO:0000259" key="3">
    <source>
        <dbReference type="PROSITE" id="PS51462"/>
    </source>
</evidence>
<evidence type="ECO:0000256" key="1">
    <source>
        <dbReference type="ARBA" id="ARBA00001946"/>
    </source>
</evidence>
<dbReference type="AlphaFoldDB" id="A0A6N7J009"/>
<dbReference type="Pfam" id="PF00293">
    <property type="entry name" value="NUDIX"/>
    <property type="match status" value="1"/>
</dbReference>
<proteinExistence type="predicted"/>
<sequence>MEHVERIAREKIYSGSVVDFYRDTMKLPDGTEEYYDFIHHRMGAAAVVSVTAGGKFLMVRQYRPALDRYTLELPAGKRDSLTEDTLVTAKRELSEETGYESSNWTKLLSLRTTVAFCDEHIDVYAATGCVKKTAQHLDPDESIEILECDAEDLKKKIFAGEIEDAKTVAGIMAFLTYQGEK</sequence>
<dbReference type="GO" id="GO:0006753">
    <property type="term" value="P:nucleoside phosphate metabolic process"/>
    <property type="evidence" value="ECO:0007669"/>
    <property type="project" value="TreeGrafter"/>
</dbReference>
<evidence type="ECO:0000256" key="2">
    <source>
        <dbReference type="ARBA" id="ARBA00022801"/>
    </source>
</evidence>
<feature type="domain" description="Nudix hydrolase" evidence="3">
    <location>
        <begin position="39"/>
        <end position="170"/>
    </location>
</feature>
<dbReference type="PANTHER" id="PTHR11839">
    <property type="entry name" value="UDP/ADP-SUGAR PYROPHOSPHATASE"/>
    <property type="match status" value="1"/>
</dbReference>
<evidence type="ECO:0000313" key="4">
    <source>
        <dbReference type="EMBL" id="MQN01365.1"/>
    </source>
</evidence>
<protein>
    <submittedName>
        <fullName evidence="4">NUDIX hydrolase</fullName>
    </submittedName>
</protein>
<dbReference type="InterPro" id="IPR000086">
    <property type="entry name" value="NUDIX_hydrolase_dom"/>
</dbReference>
<dbReference type="Gene3D" id="3.90.79.10">
    <property type="entry name" value="Nucleoside Triphosphate Pyrophosphohydrolase"/>
    <property type="match status" value="1"/>
</dbReference>
<evidence type="ECO:0000313" key="5">
    <source>
        <dbReference type="Proteomes" id="UP000460257"/>
    </source>
</evidence>
<accession>A0A6N7J009</accession>
<dbReference type="PANTHER" id="PTHR11839:SF18">
    <property type="entry name" value="NUDIX HYDROLASE DOMAIN-CONTAINING PROTEIN"/>
    <property type="match status" value="1"/>
</dbReference>
<gene>
    <name evidence="4" type="ORF">FRC54_05475</name>
</gene>
<dbReference type="EMBL" id="VOGC01000006">
    <property type="protein sequence ID" value="MQN01365.1"/>
    <property type="molecule type" value="Genomic_DNA"/>
</dbReference>
<dbReference type="GO" id="GO:0019693">
    <property type="term" value="P:ribose phosphate metabolic process"/>
    <property type="evidence" value="ECO:0007669"/>
    <property type="project" value="TreeGrafter"/>
</dbReference>
<keyword evidence="5" id="KW-1185">Reference proteome</keyword>
<name>A0A6N7J009_9FIRM</name>
<comment type="cofactor">
    <cofactor evidence="1">
        <name>Mg(2+)</name>
        <dbReference type="ChEBI" id="CHEBI:18420"/>
    </cofactor>
</comment>
<dbReference type="SUPFAM" id="SSF55811">
    <property type="entry name" value="Nudix"/>
    <property type="match status" value="1"/>
</dbReference>